<dbReference type="GO" id="GO:0000160">
    <property type="term" value="P:phosphorelay signal transduction system"/>
    <property type="evidence" value="ECO:0007669"/>
    <property type="project" value="InterPro"/>
</dbReference>
<keyword evidence="1 2" id="KW-0597">Phosphoprotein</keyword>
<evidence type="ECO:0000313" key="4">
    <source>
        <dbReference type="EMBL" id="KYG72546.1"/>
    </source>
</evidence>
<dbReference type="PROSITE" id="PS50110">
    <property type="entry name" value="RESPONSE_REGULATORY"/>
    <property type="match status" value="1"/>
</dbReference>
<evidence type="ECO:0000313" key="5">
    <source>
        <dbReference type="Proteomes" id="UP000075606"/>
    </source>
</evidence>
<evidence type="ECO:0000259" key="3">
    <source>
        <dbReference type="PROSITE" id="PS50110"/>
    </source>
</evidence>
<sequence length="147" mass="16805">MLIEEKEQLIDNLTNKYSLRASLIENTDMEKRRVLLVEDDSLSVKLYVKLLSKWGYDVSYANNGMLALEMLEEESYDLLLTDNQLPLMTGSELVEKVMKTRPTLKTLIVTGDSASLFASLTKTTVLRKPIIPDYLKFRINQILVSNT</sequence>
<gene>
    <name evidence="4" type="ORF">AWW68_16710</name>
</gene>
<dbReference type="Gene3D" id="3.40.50.2300">
    <property type="match status" value="1"/>
</dbReference>
<feature type="domain" description="Response regulatory" evidence="3">
    <location>
        <begin position="33"/>
        <end position="143"/>
    </location>
</feature>
<dbReference type="PANTHER" id="PTHR44591:SF3">
    <property type="entry name" value="RESPONSE REGULATORY DOMAIN-CONTAINING PROTEIN"/>
    <property type="match status" value="1"/>
</dbReference>
<reference evidence="4 5" key="1">
    <citation type="submission" date="2016-01" db="EMBL/GenBank/DDBJ databases">
        <title>Genome sequencing of Roseivirga spongicola UST030701-084.</title>
        <authorList>
            <person name="Selvaratnam C."/>
            <person name="Thevarajoo S."/>
            <person name="Goh K.M."/>
            <person name="Ee R."/>
            <person name="Chan K.-G."/>
            <person name="Chong C.S."/>
        </authorList>
    </citation>
    <scope>NUCLEOTIDE SEQUENCE [LARGE SCALE GENOMIC DNA]</scope>
    <source>
        <strain evidence="4 5">UST030701-084</strain>
    </source>
</reference>
<dbReference type="AlphaFoldDB" id="A0A150X1H9"/>
<protein>
    <recommendedName>
        <fullName evidence="3">Response regulatory domain-containing protein</fullName>
    </recommendedName>
</protein>
<dbReference type="OrthoDB" id="9789181at2"/>
<dbReference type="PANTHER" id="PTHR44591">
    <property type="entry name" value="STRESS RESPONSE REGULATOR PROTEIN 1"/>
    <property type="match status" value="1"/>
</dbReference>
<dbReference type="EMBL" id="LRPC01000029">
    <property type="protein sequence ID" value="KYG72546.1"/>
    <property type="molecule type" value="Genomic_DNA"/>
</dbReference>
<dbReference type="RefSeq" id="WP_068224356.1">
    <property type="nucleotide sequence ID" value="NZ_CP139724.1"/>
</dbReference>
<comment type="caution">
    <text evidence="4">The sequence shown here is derived from an EMBL/GenBank/DDBJ whole genome shotgun (WGS) entry which is preliminary data.</text>
</comment>
<dbReference type="CDD" id="cd17546">
    <property type="entry name" value="REC_hyHK_CKI1_RcsC-like"/>
    <property type="match status" value="1"/>
</dbReference>
<dbReference type="InterPro" id="IPR001789">
    <property type="entry name" value="Sig_transdc_resp-reg_receiver"/>
</dbReference>
<keyword evidence="5" id="KW-1185">Reference proteome</keyword>
<name>A0A150X1H9_9BACT</name>
<dbReference type="SMART" id="SM00448">
    <property type="entry name" value="REC"/>
    <property type="match status" value="1"/>
</dbReference>
<evidence type="ECO:0000256" key="1">
    <source>
        <dbReference type="ARBA" id="ARBA00022553"/>
    </source>
</evidence>
<proteinExistence type="predicted"/>
<dbReference type="InterPro" id="IPR050595">
    <property type="entry name" value="Bact_response_regulator"/>
</dbReference>
<dbReference type="Pfam" id="PF00072">
    <property type="entry name" value="Response_reg"/>
    <property type="match status" value="1"/>
</dbReference>
<dbReference type="STRING" id="333140.AWW68_16710"/>
<dbReference type="InterPro" id="IPR011006">
    <property type="entry name" value="CheY-like_superfamily"/>
</dbReference>
<dbReference type="Proteomes" id="UP000075606">
    <property type="component" value="Unassembled WGS sequence"/>
</dbReference>
<organism evidence="4 5">
    <name type="scientific">Roseivirga spongicola</name>
    <dbReference type="NCBI Taxonomy" id="333140"/>
    <lineage>
        <taxon>Bacteria</taxon>
        <taxon>Pseudomonadati</taxon>
        <taxon>Bacteroidota</taxon>
        <taxon>Cytophagia</taxon>
        <taxon>Cytophagales</taxon>
        <taxon>Roseivirgaceae</taxon>
        <taxon>Roseivirga</taxon>
    </lineage>
</organism>
<feature type="modified residue" description="4-aspartylphosphate" evidence="2">
    <location>
        <position position="82"/>
    </location>
</feature>
<accession>A0A150X1H9</accession>
<dbReference type="SUPFAM" id="SSF52172">
    <property type="entry name" value="CheY-like"/>
    <property type="match status" value="1"/>
</dbReference>
<evidence type="ECO:0000256" key="2">
    <source>
        <dbReference type="PROSITE-ProRule" id="PRU00169"/>
    </source>
</evidence>